<protein>
    <submittedName>
        <fullName evidence="1">Uncharacterized protein</fullName>
    </submittedName>
</protein>
<dbReference type="RefSeq" id="YP_010111845.1">
    <property type="nucleotide sequence ID" value="NC_055885.1"/>
</dbReference>
<evidence type="ECO:0000313" key="2">
    <source>
        <dbReference type="Proteomes" id="UP000594055"/>
    </source>
</evidence>
<sequence length="103" mass="11756">MTESGYYPEGVEHNDHSPWNIKSNSSRKIEVEATITLSKIVPIWVDDYTIVDSGVDEDGDYFEDIDYSECDIEGAVRDQIILPDKGNLNEWKVDSLEVEIKKC</sequence>
<dbReference type="KEGG" id="vg:65130297"/>
<evidence type="ECO:0000313" key="1">
    <source>
        <dbReference type="EMBL" id="QOR59687.1"/>
    </source>
</evidence>
<accession>A0A7M1RZ39</accession>
<dbReference type="EMBL" id="MT774392">
    <property type="protein sequence ID" value="QOR59687.1"/>
    <property type="molecule type" value="Genomic_DNA"/>
</dbReference>
<proteinExistence type="predicted"/>
<keyword evidence="2" id="KW-1185">Reference proteome</keyword>
<organism evidence="1 2">
    <name type="scientific">uncultured phage cr128_1</name>
    <dbReference type="NCBI Taxonomy" id="2772076"/>
    <lineage>
        <taxon>Viruses</taxon>
        <taxon>Duplodnaviria</taxon>
        <taxon>Heunggongvirae</taxon>
        <taxon>Uroviricota</taxon>
        <taxon>Caudoviricetes</taxon>
        <taxon>Crassvirales</taxon>
        <taxon>Steigviridae</taxon>
        <taxon>Asinivirinae</taxon>
        <taxon>Mahlunavirus</taxon>
        <taxon>Mahlunavirus rarus</taxon>
    </lineage>
</organism>
<reference evidence="1 2" key="1">
    <citation type="submission" date="2020-07" db="EMBL/GenBank/DDBJ databases">
        <title>Taxonomic proposal: Crassvirales, a new order of highly abundant and diverse bacterial viruses.</title>
        <authorList>
            <person name="Shkoporov A.N."/>
            <person name="Stockdale S.R."/>
            <person name="Guerin E."/>
            <person name="Ross R.P."/>
            <person name="Hill C."/>
        </authorList>
    </citation>
    <scope>NUCLEOTIDE SEQUENCE [LARGE SCALE GENOMIC DNA]</scope>
</reference>
<name>A0A7M1RZ39_9CAUD</name>
<dbReference type="Proteomes" id="UP000594055">
    <property type="component" value="Segment"/>
</dbReference>
<dbReference type="GeneID" id="65130297"/>